<evidence type="ECO:0000256" key="10">
    <source>
        <dbReference type="ARBA" id="ARBA00022683"/>
    </source>
</evidence>
<dbReference type="AlphaFoldDB" id="A0A0B0HAR5"/>
<evidence type="ECO:0000256" key="5">
    <source>
        <dbReference type="ARBA" id="ARBA00012232"/>
    </source>
</evidence>
<dbReference type="Pfam" id="PF02896">
    <property type="entry name" value="PEP-utilizers_C"/>
    <property type="match status" value="1"/>
</dbReference>
<evidence type="ECO:0000256" key="12">
    <source>
        <dbReference type="ARBA" id="ARBA00022777"/>
    </source>
</evidence>
<keyword evidence="9 15" id="KW-0808">Transferase</keyword>
<dbReference type="Pfam" id="PF01590">
    <property type="entry name" value="GAF"/>
    <property type="match status" value="1"/>
</dbReference>
<evidence type="ECO:0000256" key="13">
    <source>
        <dbReference type="ARBA" id="ARBA00022842"/>
    </source>
</evidence>
<comment type="catalytic activity">
    <reaction evidence="1">
        <text>L-histidyl-[protein] + phosphoenolpyruvate = N(pros)-phospho-L-histidyl-[protein] + pyruvate</text>
        <dbReference type="Rhea" id="RHEA:23880"/>
        <dbReference type="Rhea" id="RHEA-COMP:9745"/>
        <dbReference type="Rhea" id="RHEA-COMP:9746"/>
        <dbReference type="ChEBI" id="CHEBI:15361"/>
        <dbReference type="ChEBI" id="CHEBI:29979"/>
        <dbReference type="ChEBI" id="CHEBI:58702"/>
        <dbReference type="ChEBI" id="CHEBI:64837"/>
        <dbReference type="EC" id="2.7.3.9"/>
    </reaction>
</comment>
<dbReference type="InterPro" id="IPR050499">
    <property type="entry name" value="PEP-utilizing_PTS_enzyme"/>
</dbReference>
<dbReference type="InterPro" id="IPR036637">
    <property type="entry name" value="Phosphohistidine_dom_sf"/>
</dbReference>
<dbReference type="GO" id="GO:0016301">
    <property type="term" value="F:kinase activity"/>
    <property type="evidence" value="ECO:0007669"/>
    <property type="project" value="UniProtKB-KW"/>
</dbReference>
<dbReference type="Pfam" id="PF05524">
    <property type="entry name" value="PEP-utilisers_N"/>
    <property type="match status" value="1"/>
</dbReference>
<evidence type="ECO:0000256" key="6">
    <source>
        <dbReference type="ARBA" id="ARBA00022448"/>
    </source>
</evidence>
<dbReference type="Gene3D" id="3.30.450.40">
    <property type="match status" value="1"/>
</dbReference>
<reference evidence="15 17" key="1">
    <citation type="journal article" date="2014" name="BMC Genomics">
        <title>The genome of the intracellular bacterium of the coastal bivalve, Solemya velum: a blueprint for thriving in and out of symbiosis.</title>
        <authorList>
            <person name="Dmytrenko O."/>
            <person name="Russell S.L."/>
            <person name="Loo W.T."/>
            <person name="Fontanez K.M."/>
            <person name="Liao L."/>
            <person name="Roeselers G."/>
            <person name="Sharma R."/>
            <person name="Stewart F.J."/>
            <person name="Newton I.L."/>
            <person name="Woyke T."/>
            <person name="Wu D."/>
            <person name="Lang J.M."/>
            <person name="Eisen J.A."/>
            <person name="Cavanaugh C.M."/>
        </authorList>
    </citation>
    <scope>NUCLEOTIDE SEQUENCE [LARGE SCALE GENOMIC DNA]</scope>
    <source>
        <strain evidence="15 17">WH</strain>
    </source>
</reference>
<sequence length="756" mass="83690">MLTTLHRIVQEVNGASDLSEALEIIVKSVREAVATDVCSVYLTDFEQRKHLLMATDGLRPEAVGKVALPMFRGLVGLVCERAEPINLDDAPSHSRYLPVSGTGEKYYHGFLGVPIIQNRKVLGVLVVRHIEPRRFEDDEVTFLLTLAAQLAGAITHAQASGELTRIRSGTDAVSEGFLQGRPSSSGVVIGSAVVAYQLSDLDAVPDRRSDDPAAEVLRFRKAIAAVQDDLHALREKMEHVLQEEDRALFDAWLMMLSEDALVERAVSLINEESQWAPGALRQSVLEHISVFDSMEDPYLRERASDIRDLGRRVLMHLQEEQTNGVDYPERTILVGEEVSAVQLMEVPEDRLAGVVSSTGSGSSHVAILARAIGVPAVMGLTDLPVSRVEGQDVIVDGYRGRFYVAPADSVCQEYERLITEEQQLGRELDELRGHTSETTDSFHLPLYLNTGLASEMSDLGITEAEGIGLYRTEFPFMTRDTFPGEETQIIAYRHVLETFNPRPAIMRTLDIGGDKPLPYFPFTESNPFLGWRGVRISLDHPEIFLTQVRAMLRASIGYENLRILLPMITTIGEIDELQQLISRAYDELQEEGYEIIMPEIGVMIEVPAAVYQAEEIAKRVDFISIGSNDLTQYLLAVDRNNPRVAELYDDLHPAVLQAVHHVVKAGTDYGCPVGICGELAGNPLATPLLLGMGVDSLSMSAGSLLRVKWVIRSLSRARCKQLLKKALQHHEAQQVHQMMNKVLGELGLEGLVRPGR</sequence>
<dbReference type="SUPFAM" id="SSF51621">
    <property type="entry name" value="Phosphoenolpyruvate/pyruvate domain"/>
    <property type="match status" value="1"/>
</dbReference>
<dbReference type="EC" id="2.7.3.9" evidence="5"/>
<dbReference type="InterPro" id="IPR040442">
    <property type="entry name" value="Pyrv_kinase-like_dom_sf"/>
</dbReference>
<evidence type="ECO:0000256" key="11">
    <source>
        <dbReference type="ARBA" id="ARBA00022723"/>
    </source>
</evidence>
<dbReference type="EMBL" id="MPNX01000003">
    <property type="protein sequence ID" value="OOY35646.1"/>
    <property type="molecule type" value="Genomic_DNA"/>
</dbReference>
<dbReference type="InterPro" id="IPR006318">
    <property type="entry name" value="PTS_EI-like"/>
</dbReference>
<keyword evidence="6" id="KW-0813">Transport</keyword>
<dbReference type="OrthoDB" id="9765468at2"/>
<dbReference type="NCBIfam" id="TIGR01417">
    <property type="entry name" value="PTS_I_fam"/>
    <property type="match status" value="1"/>
</dbReference>
<evidence type="ECO:0000256" key="2">
    <source>
        <dbReference type="ARBA" id="ARBA00001946"/>
    </source>
</evidence>
<keyword evidence="13" id="KW-0460">Magnesium</keyword>
<dbReference type="PANTHER" id="PTHR46244:SF1">
    <property type="entry name" value="PHOSPHOENOLPYRUVATE-DEPENDENT PHOSPHOTRANSFERASE SYSTEM"/>
    <property type="match status" value="1"/>
</dbReference>
<dbReference type="Pfam" id="PF00391">
    <property type="entry name" value="PEP-utilizers"/>
    <property type="match status" value="1"/>
</dbReference>
<evidence type="ECO:0000256" key="1">
    <source>
        <dbReference type="ARBA" id="ARBA00000683"/>
    </source>
</evidence>
<dbReference type="InterPro" id="IPR000121">
    <property type="entry name" value="PEP_util_C"/>
</dbReference>
<evidence type="ECO:0000313" key="15">
    <source>
        <dbReference type="EMBL" id="KHF25762.1"/>
    </source>
</evidence>
<protein>
    <recommendedName>
        <fullName evidence="5">phosphoenolpyruvate--protein phosphotransferase</fullName>
        <ecNumber evidence="5">2.7.3.9</ecNumber>
    </recommendedName>
</protein>
<proteinExistence type="inferred from homology"/>
<keyword evidence="11" id="KW-0479">Metal-binding</keyword>
<keyword evidence="7" id="KW-0963">Cytoplasm</keyword>
<evidence type="ECO:0000256" key="4">
    <source>
        <dbReference type="ARBA" id="ARBA00007837"/>
    </source>
</evidence>
<dbReference type="NCBIfam" id="NF008283">
    <property type="entry name" value="PRK11061.1"/>
    <property type="match status" value="1"/>
</dbReference>
<dbReference type="GO" id="GO:0008965">
    <property type="term" value="F:phosphoenolpyruvate-protein phosphotransferase activity"/>
    <property type="evidence" value="ECO:0007669"/>
    <property type="project" value="UniProtKB-EC"/>
</dbReference>
<dbReference type="PROSITE" id="PS00742">
    <property type="entry name" value="PEP_ENZYMES_2"/>
    <property type="match status" value="1"/>
</dbReference>
<comment type="caution">
    <text evidence="15">The sequence shown here is derived from an EMBL/GenBank/DDBJ whole genome shotgun (WGS) entry which is preliminary data.</text>
</comment>
<evidence type="ECO:0000256" key="3">
    <source>
        <dbReference type="ARBA" id="ARBA00004496"/>
    </source>
</evidence>
<dbReference type="Gene3D" id="1.10.274.10">
    <property type="entry name" value="PtsI, HPr-binding domain"/>
    <property type="match status" value="1"/>
</dbReference>
<keyword evidence="8" id="KW-0762">Sugar transport</keyword>
<dbReference type="RefSeq" id="WP_043115441.1">
    <property type="nucleotide sequence ID" value="NZ_JRAA01000001.1"/>
</dbReference>
<evidence type="ECO:0000259" key="14">
    <source>
        <dbReference type="SMART" id="SM00065"/>
    </source>
</evidence>
<dbReference type="PRINTS" id="PR01736">
    <property type="entry name" value="PHPHTRNFRASE"/>
</dbReference>
<evidence type="ECO:0000256" key="9">
    <source>
        <dbReference type="ARBA" id="ARBA00022679"/>
    </source>
</evidence>
<dbReference type="SUPFAM" id="SSF47831">
    <property type="entry name" value="Enzyme I of the PEP:sugar phosphotransferase system HPr-binding (sub)domain"/>
    <property type="match status" value="1"/>
</dbReference>
<gene>
    <name evidence="15" type="primary">ptsP</name>
    <name evidence="16" type="ORF">BOV88_03100</name>
    <name evidence="15" type="ORF">JV46_19210</name>
</gene>
<reference evidence="16 18" key="2">
    <citation type="submission" date="2016-11" db="EMBL/GenBank/DDBJ databases">
        <title>Mixed transmission modes and dynamic genome evolution in an obligate animal-bacterial symbiosis.</title>
        <authorList>
            <person name="Russell S.L."/>
            <person name="Corbett-Detig R.B."/>
            <person name="Cavanaugh C.M."/>
        </authorList>
    </citation>
    <scope>NUCLEOTIDE SEQUENCE [LARGE SCALE GENOMIC DNA]</scope>
    <source>
        <strain evidence="16">MA-KB16</strain>
    </source>
</reference>
<dbReference type="InterPro" id="IPR029016">
    <property type="entry name" value="GAF-like_dom_sf"/>
</dbReference>
<dbReference type="InterPro" id="IPR008731">
    <property type="entry name" value="PTS_EIN"/>
</dbReference>
<dbReference type="InterPro" id="IPR023151">
    <property type="entry name" value="PEP_util_CS"/>
</dbReference>
<dbReference type="SMART" id="SM00065">
    <property type="entry name" value="GAF"/>
    <property type="match status" value="1"/>
</dbReference>
<name>A0A0B0HAR5_SOVGS</name>
<keyword evidence="16" id="KW-0670">Pyruvate</keyword>
<evidence type="ECO:0000313" key="17">
    <source>
        <dbReference type="Proteomes" id="UP000030856"/>
    </source>
</evidence>
<dbReference type="SUPFAM" id="SSF52009">
    <property type="entry name" value="Phosphohistidine domain"/>
    <property type="match status" value="1"/>
</dbReference>
<comment type="similarity">
    <text evidence="4">Belongs to the PEP-utilizing enzyme family.</text>
</comment>
<dbReference type="Gene3D" id="3.20.20.60">
    <property type="entry name" value="Phosphoenolpyruvate-binding domains"/>
    <property type="match status" value="1"/>
</dbReference>
<keyword evidence="12" id="KW-0418">Kinase</keyword>
<dbReference type="InterPro" id="IPR008279">
    <property type="entry name" value="PEP-util_enz_mobile_dom"/>
</dbReference>
<feature type="domain" description="GAF" evidence="14">
    <location>
        <begin position="17"/>
        <end position="164"/>
    </location>
</feature>
<dbReference type="Proteomes" id="UP000190962">
    <property type="component" value="Unassembled WGS sequence"/>
</dbReference>
<dbReference type="eggNOG" id="COG3605">
    <property type="taxonomic scope" value="Bacteria"/>
</dbReference>
<dbReference type="PATRIC" id="fig|2340.3.peg.276"/>
<evidence type="ECO:0000313" key="16">
    <source>
        <dbReference type="EMBL" id="OOY35646.1"/>
    </source>
</evidence>
<dbReference type="GO" id="GO:0009401">
    <property type="term" value="P:phosphoenolpyruvate-dependent sugar phosphotransferase system"/>
    <property type="evidence" value="ECO:0007669"/>
    <property type="project" value="UniProtKB-KW"/>
</dbReference>
<accession>A0A0B0HAR5</accession>
<dbReference type="Gene3D" id="3.50.30.10">
    <property type="entry name" value="Phosphohistidine domain"/>
    <property type="match status" value="1"/>
</dbReference>
<evidence type="ECO:0000313" key="18">
    <source>
        <dbReference type="Proteomes" id="UP000190962"/>
    </source>
</evidence>
<dbReference type="InterPro" id="IPR036618">
    <property type="entry name" value="PtsI_HPr-bd_sf"/>
</dbReference>
<dbReference type="Proteomes" id="UP000030856">
    <property type="component" value="Unassembled WGS sequence"/>
</dbReference>
<dbReference type="SUPFAM" id="SSF55781">
    <property type="entry name" value="GAF domain-like"/>
    <property type="match status" value="1"/>
</dbReference>
<keyword evidence="17" id="KW-1185">Reference proteome</keyword>
<evidence type="ECO:0000256" key="7">
    <source>
        <dbReference type="ARBA" id="ARBA00022490"/>
    </source>
</evidence>
<dbReference type="GO" id="GO:0046872">
    <property type="term" value="F:metal ion binding"/>
    <property type="evidence" value="ECO:0007669"/>
    <property type="project" value="UniProtKB-KW"/>
</dbReference>
<dbReference type="InterPro" id="IPR003018">
    <property type="entry name" value="GAF"/>
</dbReference>
<comment type="subcellular location">
    <subcellularLocation>
        <location evidence="3">Cytoplasm</location>
    </subcellularLocation>
</comment>
<dbReference type="GO" id="GO:0005737">
    <property type="term" value="C:cytoplasm"/>
    <property type="evidence" value="ECO:0007669"/>
    <property type="project" value="UniProtKB-SubCell"/>
</dbReference>
<dbReference type="GeneID" id="86990884"/>
<comment type="cofactor">
    <cofactor evidence="2">
        <name>Mg(2+)</name>
        <dbReference type="ChEBI" id="CHEBI:18420"/>
    </cofactor>
</comment>
<evidence type="ECO:0000256" key="8">
    <source>
        <dbReference type="ARBA" id="ARBA00022597"/>
    </source>
</evidence>
<dbReference type="InterPro" id="IPR015813">
    <property type="entry name" value="Pyrv/PenolPyrv_kinase-like_dom"/>
</dbReference>
<dbReference type="EMBL" id="JRAA01000001">
    <property type="protein sequence ID" value="KHF25762.1"/>
    <property type="molecule type" value="Genomic_DNA"/>
</dbReference>
<dbReference type="STRING" id="2340.JV46_19210"/>
<keyword evidence="10" id="KW-0598">Phosphotransferase system</keyword>
<dbReference type="PANTHER" id="PTHR46244">
    <property type="entry name" value="PHOSPHOENOLPYRUVATE-PROTEIN PHOSPHOTRANSFERASE"/>
    <property type="match status" value="1"/>
</dbReference>
<organism evidence="15 17">
    <name type="scientific">Solemya velum gill symbiont</name>
    <dbReference type="NCBI Taxonomy" id="2340"/>
    <lineage>
        <taxon>Bacteria</taxon>
        <taxon>Pseudomonadati</taxon>
        <taxon>Pseudomonadota</taxon>
        <taxon>Gammaproteobacteria</taxon>
        <taxon>sulfur-oxidizing symbionts</taxon>
    </lineage>
</organism>